<gene>
    <name evidence="2" type="ORF">SDC9_162154</name>
</gene>
<feature type="compositionally biased region" description="Low complexity" evidence="1">
    <location>
        <begin position="1"/>
        <end position="20"/>
    </location>
</feature>
<evidence type="ECO:0000313" key="2">
    <source>
        <dbReference type="EMBL" id="MPN14825.1"/>
    </source>
</evidence>
<comment type="caution">
    <text evidence="2">The sequence shown here is derived from an EMBL/GenBank/DDBJ whole genome shotgun (WGS) entry which is preliminary data.</text>
</comment>
<dbReference type="AlphaFoldDB" id="A0A645FKA6"/>
<accession>A0A645FKA6</accession>
<evidence type="ECO:0000256" key="1">
    <source>
        <dbReference type="SAM" id="MobiDB-lite"/>
    </source>
</evidence>
<feature type="region of interest" description="Disordered" evidence="1">
    <location>
        <begin position="1"/>
        <end position="24"/>
    </location>
</feature>
<sequence>MVKRTTMTAASTMQSTSRTRVMMRSKRDLVSMSGLLGEGGGGDLQKIGEFVDEQCVVYLLDKQ</sequence>
<proteinExistence type="predicted"/>
<dbReference type="EMBL" id="VSSQ01061502">
    <property type="protein sequence ID" value="MPN14825.1"/>
    <property type="molecule type" value="Genomic_DNA"/>
</dbReference>
<organism evidence="2">
    <name type="scientific">bioreactor metagenome</name>
    <dbReference type="NCBI Taxonomy" id="1076179"/>
    <lineage>
        <taxon>unclassified sequences</taxon>
        <taxon>metagenomes</taxon>
        <taxon>ecological metagenomes</taxon>
    </lineage>
</organism>
<protein>
    <submittedName>
        <fullName evidence="2">Uncharacterized protein</fullName>
    </submittedName>
</protein>
<reference evidence="2" key="1">
    <citation type="submission" date="2019-08" db="EMBL/GenBank/DDBJ databases">
        <authorList>
            <person name="Kucharzyk K."/>
            <person name="Murdoch R.W."/>
            <person name="Higgins S."/>
            <person name="Loffler F."/>
        </authorList>
    </citation>
    <scope>NUCLEOTIDE SEQUENCE</scope>
</reference>
<name>A0A645FKA6_9ZZZZ</name>